<evidence type="ECO:0000259" key="2">
    <source>
        <dbReference type="PROSITE" id="PS50060"/>
    </source>
</evidence>
<feature type="domain" description="MAM" evidence="2">
    <location>
        <begin position="79"/>
        <end position="230"/>
    </location>
</feature>
<evidence type="ECO:0000256" key="1">
    <source>
        <dbReference type="ARBA" id="ARBA00022737"/>
    </source>
</evidence>
<reference evidence="3" key="2">
    <citation type="submission" date="2025-09" db="UniProtKB">
        <authorList>
            <consortium name="Ensembl"/>
        </authorList>
    </citation>
    <scope>IDENTIFICATION</scope>
</reference>
<feature type="domain" description="MAM" evidence="2">
    <location>
        <begin position="577"/>
        <end position="735"/>
    </location>
</feature>
<dbReference type="GeneTree" id="ENSGT00940000156117"/>
<dbReference type="OrthoDB" id="10020495at2759"/>
<sequence>MQCAASLKPGEILRQHTQQKPSKTNLYHNFLNLRNCGFRTYFCLFPPRAGFFPQKAAMLPFYLLTFAATIQAHKQLLPGSCNFESNTCGYTSDADFMSWTLHKDGHFVAVDANSTDEQGREKGAGTGPQKTITGVLLSPTLYQDEWSCLRLVYQIMESGSLEVLQRMDGKSFDRPLWSSKTPSDSWIITSMDLQNTTEPYRVVIEGKPGQSPGSSVAIFEIHISPGYCLDCDFDESHLCGYSNQWNANVNWFVGGGRVQLLQNDVLNDHTYNNKTGHFMYVDSIYAKTFKEVAKVMSPMTTVPMSGCLSFQYQRSEETGNLFSVYTRDRLGQYQELWKAGSENQSEWSQMLGEWIPAQVDLKAPYSVQVVFEVAFNSRTGGRVALDDISFSPDFCSTDTEPTFDPSIANCDFESGFCHYTQDRTTGSSWRRVSVKPNIFSNGDHTTGAGSFLLAHSRLSPRSGYVSHLVGPTLPGNMKYCLRFYFSLGGFNQTYQALTVYLEQQSSSQETIWTQGEKSRGIWIAADVTFQTSQPAKVVFVSTCMSLWDCGSVALDDISMTFGDCELTADVLPSSLPGHCDFEAGLCDYTQDKQSDAADWEWRRGPTPTSYTGPRSDHTRGLGYYLHMEASPLLPGQNIRLLSRSLRGSRGFQCLCFYYHMYGSGTGQLSVHLERDGEHGLLWQQRGEQSIAWLRARVQYQCDTQHQIVFEATRGSSVRSDIAIDDIILEAGPCSEPEIKANVGASNEIE</sequence>
<dbReference type="GO" id="GO:0016020">
    <property type="term" value="C:membrane"/>
    <property type="evidence" value="ECO:0007669"/>
    <property type="project" value="InterPro"/>
</dbReference>
<dbReference type="SMART" id="SM00137">
    <property type="entry name" value="MAM"/>
    <property type="match status" value="4"/>
</dbReference>
<keyword evidence="1" id="KW-0677">Repeat</keyword>
<feature type="domain" description="MAM" evidence="2">
    <location>
        <begin position="229"/>
        <end position="397"/>
    </location>
</feature>
<protein>
    <submittedName>
        <fullName evidence="3">MAM domain-containing protein 2-like</fullName>
    </submittedName>
</protein>
<dbReference type="FunFam" id="2.60.120.200:FF:000128">
    <property type="entry name" value="enteropeptidase isoform X2"/>
    <property type="match status" value="1"/>
</dbReference>
<dbReference type="InterPro" id="IPR000998">
    <property type="entry name" value="MAM_dom"/>
</dbReference>
<dbReference type="Pfam" id="PF00629">
    <property type="entry name" value="MAM"/>
    <property type="match status" value="4"/>
</dbReference>
<proteinExistence type="predicted"/>
<dbReference type="GeneID" id="113125007"/>
<name>A0A3Q3KM83_9TELE</name>
<dbReference type="InterPro" id="IPR051560">
    <property type="entry name" value="MAM_domain-containing"/>
</dbReference>
<dbReference type="CDD" id="cd06263">
    <property type="entry name" value="MAM"/>
    <property type="match status" value="4"/>
</dbReference>
<dbReference type="Gene3D" id="2.60.120.200">
    <property type="match status" value="4"/>
</dbReference>
<dbReference type="PANTHER" id="PTHR23282:SF101">
    <property type="entry name" value="MAM DOMAIN-CONTAINING PROTEIN"/>
    <property type="match status" value="1"/>
</dbReference>
<reference evidence="3" key="1">
    <citation type="submission" date="2025-08" db="UniProtKB">
        <authorList>
            <consortium name="Ensembl"/>
        </authorList>
    </citation>
    <scope>IDENTIFICATION</scope>
</reference>
<evidence type="ECO:0000313" key="3">
    <source>
        <dbReference type="Ensembl" id="ENSMAMP00000002048.1"/>
    </source>
</evidence>
<organism evidence="3 4">
    <name type="scientific">Mastacembelus armatus</name>
    <name type="common">zig-zag eel</name>
    <dbReference type="NCBI Taxonomy" id="205130"/>
    <lineage>
        <taxon>Eukaryota</taxon>
        <taxon>Metazoa</taxon>
        <taxon>Chordata</taxon>
        <taxon>Craniata</taxon>
        <taxon>Vertebrata</taxon>
        <taxon>Euteleostomi</taxon>
        <taxon>Actinopterygii</taxon>
        <taxon>Neopterygii</taxon>
        <taxon>Teleostei</taxon>
        <taxon>Neoteleostei</taxon>
        <taxon>Acanthomorphata</taxon>
        <taxon>Anabantaria</taxon>
        <taxon>Synbranchiformes</taxon>
        <taxon>Mastacembelidae</taxon>
        <taxon>Mastacembelus</taxon>
    </lineage>
</organism>
<dbReference type="PROSITE" id="PS50060">
    <property type="entry name" value="MAM_2"/>
    <property type="match status" value="4"/>
</dbReference>
<dbReference type="PANTHER" id="PTHR23282">
    <property type="entry name" value="APICAL ENDOSOMAL GLYCOPROTEIN PRECURSOR"/>
    <property type="match status" value="1"/>
</dbReference>
<feature type="domain" description="MAM" evidence="2">
    <location>
        <begin position="408"/>
        <end position="566"/>
    </location>
</feature>
<dbReference type="AlphaFoldDB" id="A0A3Q3KM83"/>
<dbReference type="Ensembl" id="ENSMAMT00000002094.2">
    <property type="protein sequence ID" value="ENSMAMP00000002048.1"/>
    <property type="gene ID" value="ENSMAMG00000001447.2"/>
</dbReference>
<evidence type="ECO:0000313" key="4">
    <source>
        <dbReference type="Proteomes" id="UP000261640"/>
    </source>
</evidence>
<dbReference type="InParanoid" id="A0A3Q3KM83"/>
<dbReference type="Proteomes" id="UP000261640">
    <property type="component" value="Unplaced"/>
</dbReference>
<dbReference type="InterPro" id="IPR013320">
    <property type="entry name" value="ConA-like_dom_sf"/>
</dbReference>
<dbReference type="STRING" id="205130.ENSMAMP00000002048"/>
<accession>A0A3Q3KM83</accession>
<dbReference type="SUPFAM" id="SSF49899">
    <property type="entry name" value="Concanavalin A-like lectins/glucanases"/>
    <property type="match status" value="4"/>
</dbReference>
<dbReference type="RefSeq" id="XP_026154032.1">
    <property type="nucleotide sequence ID" value="XM_026298247.1"/>
</dbReference>
<dbReference type="PROSITE" id="PS00740">
    <property type="entry name" value="MAM_1"/>
    <property type="match status" value="2"/>
</dbReference>
<keyword evidence="4" id="KW-1185">Reference proteome</keyword>